<keyword evidence="5 15" id="KW-0808">Transferase</keyword>
<accession>A0A8I1GAH0</accession>
<evidence type="ECO:0000256" key="6">
    <source>
        <dbReference type="ARBA" id="ARBA00023150"/>
    </source>
</evidence>
<keyword evidence="6" id="KW-0501">Molybdenum cofactor biosynthesis</keyword>
<evidence type="ECO:0000256" key="9">
    <source>
        <dbReference type="ARBA" id="ARBA00030407"/>
    </source>
</evidence>
<comment type="pathway">
    <text evidence="1">Cofactor biosynthesis; molybdopterin biosynthesis.</text>
</comment>
<dbReference type="UniPathway" id="UPA00344"/>
<dbReference type="InterPro" id="IPR003448">
    <property type="entry name" value="Mopterin_biosynth_MoaE"/>
</dbReference>
<evidence type="ECO:0000256" key="10">
    <source>
        <dbReference type="ARBA" id="ARBA00030781"/>
    </source>
</evidence>
<dbReference type="RefSeq" id="WP_199494011.1">
    <property type="nucleotide sequence ID" value="NZ_JAEMOO010000005.1"/>
</dbReference>
<evidence type="ECO:0000256" key="5">
    <source>
        <dbReference type="ARBA" id="ARBA00022679"/>
    </source>
</evidence>
<proteinExistence type="inferred from homology"/>
<evidence type="ECO:0000256" key="3">
    <source>
        <dbReference type="ARBA" id="ARBA00011950"/>
    </source>
</evidence>
<evidence type="ECO:0000256" key="1">
    <source>
        <dbReference type="ARBA" id="ARBA00005046"/>
    </source>
</evidence>
<sequence>MSISVRVQQEDFDLATEYQRLAQNKQCGAVVTFTGLVRDSAEGGLRGLELEHYPGMTEKALASIVEEAQKRWDLHGVTVIHRVGYLALNEQIVMVAVASGHRQAAFSAASFIMDYLKTRAPFWKKEHTEEGEHWVEAKQSDQQAAEQWSQQ</sequence>
<comment type="similarity">
    <text evidence="2">Belongs to the MoaE family.</text>
</comment>
<dbReference type="AlphaFoldDB" id="A0A8I1GAH0"/>
<evidence type="ECO:0000256" key="13">
    <source>
        <dbReference type="SAM" id="MobiDB-lite"/>
    </source>
</evidence>
<dbReference type="Pfam" id="PF02391">
    <property type="entry name" value="MoaE"/>
    <property type="match status" value="1"/>
</dbReference>
<dbReference type="EMBL" id="JAEMOP010000009">
    <property type="protein sequence ID" value="MBJ7316400.1"/>
    <property type="molecule type" value="Genomic_DNA"/>
</dbReference>
<evidence type="ECO:0000256" key="11">
    <source>
        <dbReference type="ARBA" id="ARBA00032474"/>
    </source>
</evidence>
<evidence type="ECO:0000256" key="7">
    <source>
        <dbReference type="ARBA" id="ARBA00026066"/>
    </source>
</evidence>
<dbReference type="Gene3D" id="3.90.1170.40">
    <property type="entry name" value="Molybdopterin biosynthesis MoaE subunit"/>
    <property type="match status" value="1"/>
</dbReference>
<evidence type="ECO:0000313" key="14">
    <source>
        <dbReference type="EMBL" id="MBJ7266261.1"/>
    </source>
</evidence>
<dbReference type="Proteomes" id="UP000655994">
    <property type="component" value="Unassembled WGS sequence"/>
</dbReference>
<gene>
    <name evidence="15" type="primary">moaE</name>
    <name evidence="14" type="ORF">JHC10_04805</name>
    <name evidence="15" type="ORF">JHC11_10455</name>
</gene>
<dbReference type="EC" id="2.8.1.12" evidence="3"/>
<dbReference type="NCBIfam" id="NF007959">
    <property type="entry name" value="PRK10678.1"/>
    <property type="match status" value="1"/>
</dbReference>
<reference evidence="15 17" key="1">
    <citation type="submission" date="2020-09" db="EMBL/GenBank/DDBJ databases">
        <title>Draft Genomes of Bacterial Isolates from North Pond Shallow Sediments.</title>
        <authorList>
            <person name="Kiel Reese B."/>
            <person name="Mullis M."/>
            <person name="Weisend R.E."/>
        </authorList>
    </citation>
    <scope>NUCLEOTIDE SEQUENCE</scope>
    <source>
        <strain evidence="15">KJE-2</strain>
        <strain evidence="14 17">KJE-3</strain>
    </source>
</reference>
<evidence type="ECO:0000313" key="15">
    <source>
        <dbReference type="EMBL" id="MBJ7316400.1"/>
    </source>
</evidence>
<dbReference type="EMBL" id="JAEMOS010000011">
    <property type="protein sequence ID" value="MBJ7266261.1"/>
    <property type="molecule type" value="Genomic_DNA"/>
</dbReference>
<name>A0A8I1GAH0_9GAMM</name>
<dbReference type="InterPro" id="IPR036563">
    <property type="entry name" value="MoaE_sf"/>
</dbReference>
<dbReference type="SUPFAM" id="SSF54690">
    <property type="entry name" value="Molybdopterin synthase subunit MoaE"/>
    <property type="match status" value="1"/>
</dbReference>
<evidence type="ECO:0000256" key="4">
    <source>
        <dbReference type="ARBA" id="ARBA00013858"/>
    </source>
</evidence>
<dbReference type="Proteomes" id="UP000621390">
    <property type="component" value="Unassembled WGS sequence"/>
</dbReference>
<dbReference type="PANTHER" id="PTHR23404">
    <property type="entry name" value="MOLYBDOPTERIN SYNTHASE RELATED"/>
    <property type="match status" value="1"/>
</dbReference>
<protein>
    <recommendedName>
        <fullName evidence="4">Molybdopterin synthase catalytic subunit</fullName>
        <ecNumber evidence="3">2.8.1.12</ecNumber>
    </recommendedName>
    <alternativeName>
        <fullName evidence="10">MPT synthase subunit 2</fullName>
    </alternativeName>
    <alternativeName>
        <fullName evidence="8">Molybdenum cofactor biosynthesis protein E</fullName>
    </alternativeName>
    <alternativeName>
        <fullName evidence="9">Molybdopterin-converting factor large subunit</fullName>
    </alternativeName>
    <alternativeName>
        <fullName evidence="11">Molybdopterin-converting factor subunit 2</fullName>
    </alternativeName>
</protein>
<dbReference type="FunFam" id="3.90.1170.40:FF:000001">
    <property type="entry name" value="Molybdopterin synthase catalytic subunit MoaE"/>
    <property type="match status" value="1"/>
</dbReference>
<evidence type="ECO:0000313" key="16">
    <source>
        <dbReference type="Proteomes" id="UP000621390"/>
    </source>
</evidence>
<evidence type="ECO:0000256" key="8">
    <source>
        <dbReference type="ARBA" id="ARBA00029745"/>
    </source>
</evidence>
<feature type="compositionally biased region" description="Polar residues" evidence="13">
    <location>
        <begin position="140"/>
        <end position="151"/>
    </location>
</feature>
<evidence type="ECO:0000313" key="17">
    <source>
        <dbReference type="Proteomes" id="UP000655994"/>
    </source>
</evidence>
<keyword evidence="17" id="KW-1185">Reference proteome</keyword>
<dbReference type="GO" id="GO:0030366">
    <property type="term" value="F:molybdopterin synthase activity"/>
    <property type="evidence" value="ECO:0007669"/>
    <property type="project" value="UniProtKB-EC"/>
</dbReference>
<feature type="region of interest" description="Disordered" evidence="13">
    <location>
        <begin position="131"/>
        <end position="151"/>
    </location>
</feature>
<dbReference type="CDD" id="cd00756">
    <property type="entry name" value="MoaE"/>
    <property type="match status" value="1"/>
</dbReference>
<dbReference type="GO" id="GO:0006777">
    <property type="term" value="P:Mo-molybdopterin cofactor biosynthetic process"/>
    <property type="evidence" value="ECO:0007669"/>
    <property type="project" value="UniProtKB-KW"/>
</dbReference>
<evidence type="ECO:0000256" key="2">
    <source>
        <dbReference type="ARBA" id="ARBA00005426"/>
    </source>
</evidence>
<evidence type="ECO:0000256" key="12">
    <source>
        <dbReference type="ARBA" id="ARBA00049878"/>
    </source>
</evidence>
<organism evidence="15 16">
    <name type="scientific">Idiomarina abyssalis</name>
    <dbReference type="NCBI Taxonomy" id="86102"/>
    <lineage>
        <taxon>Bacteria</taxon>
        <taxon>Pseudomonadati</taxon>
        <taxon>Pseudomonadota</taxon>
        <taxon>Gammaproteobacteria</taxon>
        <taxon>Alteromonadales</taxon>
        <taxon>Idiomarinaceae</taxon>
        <taxon>Idiomarina</taxon>
    </lineage>
</organism>
<comment type="caution">
    <text evidence="15">The sequence shown here is derived from an EMBL/GenBank/DDBJ whole genome shotgun (WGS) entry which is preliminary data.</text>
</comment>
<comment type="subunit">
    <text evidence="7">Heterotetramer of 2 MoaD subunits and 2 MoaE subunits. Also stable as homodimer. The enzyme changes between these two forms during catalysis.</text>
</comment>
<comment type="catalytic activity">
    <reaction evidence="12">
        <text>2 [molybdopterin-synthase sulfur-carrier protein]-C-terminal-Gly-aminoethanethioate + cyclic pyranopterin phosphate + H2O = molybdopterin + 2 [molybdopterin-synthase sulfur-carrier protein]-C-terminal Gly-Gly + 2 H(+)</text>
        <dbReference type="Rhea" id="RHEA:26333"/>
        <dbReference type="Rhea" id="RHEA-COMP:12202"/>
        <dbReference type="Rhea" id="RHEA-COMP:19907"/>
        <dbReference type="ChEBI" id="CHEBI:15377"/>
        <dbReference type="ChEBI" id="CHEBI:15378"/>
        <dbReference type="ChEBI" id="CHEBI:58698"/>
        <dbReference type="ChEBI" id="CHEBI:59648"/>
        <dbReference type="ChEBI" id="CHEBI:90778"/>
        <dbReference type="ChEBI" id="CHEBI:232372"/>
        <dbReference type="EC" id="2.8.1.12"/>
    </reaction>
</comment>